<keyword evidence="1" id="KW-1133">Transmembrane helix</keyword>
<gene>
    <name evidence="2" type="ORF">GQ55_9G119400</name>
</gene>
<dbReference type="Gramene" id="PUZ37434">
    <property type="protein sequence ID" value="PUZ37434"/>
    <property type="gene ID" value="GQ55_9G119400"/>
</dbReference>
<reference evidence="2 3" key="1">
    <citation type="submission" date="2018-04" db="EMBL/GenBank/DDBJ databases">
        <title>WGS assembly of Panicum hallii var. hallii HAL2.</title>
        <authorList>
            <person name="Lovell J."/>
            <person name="Jenkins J."/>
            <person name="Lowry D."/>
            <person name="Mamidi S."/>
            <person name="Sreedasyam A."/>
            <person name="Weng X."/>
            <person name="Barry K."/>
            <person name="Bonette J."/>
            <person name="Campitelli B."/>
            <person name="Daum C."/>
            <person name="Gordon S."/>
            <person name="Gould B."/>
            <person name="Lipzen A."/>
            <person name="MacQueen A."/>
            <person name="Palacio-Mejia J."/>
            <person name="Plott C."/>
            <person name="Shakirov E."/>
            <person name="Shu S."/>
            <person name="Yoshinaga Y."/>
            <person name="Zane M."/>
            <person name="Rokhsar D."/>
            <person name="Grimwood J."/>
            <person name="Schmutz J."/>
            <person name="Juenger T."/>
        </authorList>
    </citation>
    <scope>NUCLEOTIDE SEQUENCE [LARGE SCALE GENOMIC DNA]</scope>
    <source>
        <strain evidence="3">cv. HAL2</strain>
    </source>
</reference>
<sequence>MLTRWRYGCFNMLVCYVSMLLVCLCLCAVKYVVIDLPIFSFCFFTARTE</sequence>
<accession>A0A2T7C264</accession>
<dbReference type="EMBL" id="CM009757">
    <property type="protein sequence ID" value="PUZ37434.1"/>
    <property type="molecule type" value="Genomic_DNA"/>
</dbReference>
<dbReference type="Proteomes" id="UP000244336">
    <property type="component" value="Chromosome 9"/>
</dbReference>
<keyword evidence="1" id="KW-0812">Transmembrane</keyword>
<evidence type="ECO:0000313" key="3">
    <source>
        <dbReference type="Proteomes" id="UP000244336"/>
    </source>
</evidence>
<feature type="transmembrane region" description="Helical" evidence="1">
    <location>
        <begin position="12"/>
        <end position="34"/>
    </location>
</feature>
<name>A0A2T7C264_9POAL</name>
<protein>
    <submittedName>
        <fullName evidence="2">Uncharacterized protein</fullName>
    </submittedName>
</protein>
<evidence type="ECO:0000256" key="1">
    <source>
        <dbReference type="SAM" id="Phobius"/>
    </source>
</evidence>
<dbReference type="AlphaFoldDB" id="A0A2T7C264"/>
<organism evidence="2 3">
    <name type="scientific">Panicum hallii var. hallii</name>
    <dbReference type="NCBI Taxonomy" id="1504633"/>
    <lineage>
        <taxon>Eukaryota</taxon>
        <taxon>Viridiplantae</taxon>
        <taxon>Streptophyta</taxon>
        <taxon>Embryophyta</taxon>
        <taxon>Tracheophyta</taxon>
        <taxon>Spermatophyta</taxon>
        <taxon>Magnoliopsida</taxon>
        <taxon>Liliopsida</taxon>
        <taxon>Poales</taxon>
        <taxon>Poaceae</taxon>
        <taxon>PACMAD clade</taxon>
        <taxon>Panicoideae</taxon>
        <taxon>Panicodae</taxon>
        <taxon>Paniceae</taxon>
        <taxon>Panicinae</taxon>
        <taxon>Panicum</taxon>
        <taxon>Panicum sect. Panicum</taxon>
    </lineage>
</organism>
<evidence type="ECO:0000313" key="2">
    <source>
        <dbReference type="EMBL" id="PUZ37434.1"/>
    </source>
</evidence>
<keyword evidence="1" id="KW-0472">Membrane</keyword>
<proteinExistence type="predicted"/>
<keyword evidence="3" id="KW-1185">Reference proteome</keyword>